<dbReference type="EMBL" id="KL648338">
    <property type="protein sequence ID" value="KEY71242.1"/>
    <property type="molecule type" value="Genomic_DNA"/>
</dbReference>
<evidence type="ECO:0000256" key="5">
    <source>
        <dbReference type="ARBA" id="ARBA00022723"/>
    </source>
</evidence>
<evidence type="ECO:0000256" key="3">
    <source>
        <dbReference type="ARBA" id="ARBA00022438"/>
    </source>
</evidence>
<evidence type="ECO:0000256" key="9">
    <source>
        <dbReference type="ARBA" id="ARBA00023145"/>
    </source>
</evidence>
<comment type="function">
    <text evidence="12">Extracellular aminopeptidase that allows assimilation of proteinaceous substrates.</text>
</comment>
<comment type="cofactor">
    <cofactor evidence="1">
        <name>Zn(2+)</name>
        <dbReference type="ChEBI" id="CHEBI:29105"/>
    </cofactor>
</comment>
<dbReference type="PANTHER" id="PTHR12147">
    <property type="entry name" value="METALLOPEPTIDASE M28 FAMILY MEMBER"/>
    <property type="match status" value="1"/>
</dbReference>
<dbReference type="Pfam" id="PF04389">
    <property type="entry name" value="Peptidase_M28"/>
    <property type="match status" value="1"/>
</dbReference>
<dbReference type="Gene3D" id="3.40.50.1820">
    <property type="entry name" value="alpha/beta hydrolase"/>
    <property type="match status" value="1"/>
</dbReference>
<accession>A0A084B113</accession>
<dbReference type="GO" id="GO:0008235">
    <property type="term" value="F:metalloexopeptidase activity"/>
    <property type="evidence" value="ECO:0007669"/>
    <property type="project" value="InterPro"/>
</dbReference>
<evidence type="ECO:0000256" key="11">
    <source>
        <dbReference type="ARBA" id="ARBA00023180"/>
    </source>
</evidence>
<comment type="subunit">
    <text evidence="2">Monomer.</text>
</comment>
<evidence type="ECO:0000256" key="6">
    <source>
        <dbReference type="ARBA" id="ARBA00022729"/>
    </source>
</evidence>
<dbReference type="Pfam" id="PF07859">
    <property type="entry name" value="Abhydrolase_3"/>
    <property type="match status" value="1"/>
</dbReference>
<comment type="similarity">
    <text evidence="13">Belongs to the peptidase M28 family. M28E subfamily.</text>
</comment>
<keyword evidence="18" id="KW-1185">Reference proteome</keyword>
<dbReference type="PANTHER" id="PTHR12147:SF56">
    <property type="entry name" value="AMINOPEPTIDASE YDR415C-RELATED"/>
    <property type="match status" value="1"/>
</dbReference>
<keyword evidence="10" id="KW-1015">Disulfide bond</keyword>
<keyword evidence="5 14" id="KW-0479">Metal-binding</keyword>
<evidence type="ECO:0000256" key="10">
    <source>
        <dbReference type="ARBA" id="ARBA00023157"/>
    </source>
</evidence>
<dbReference type="AlphaFoldDB" id="A0A084B113"/>
<dbReference type="InterPro" id="IPR029058">
    <property type="entry name" value="AB_hydrolase_fold"/>
</dbReference>
<dbReference type="HOGENOM" id="CLU_372625_0_0_1"/>
<feature type="domain" description="Peptidase M28" evidence="15">
    <location>
        <begin position="202"/>
        <end position="399"/>
    </location>
</feature>
<dbReference type="SUPFAM" id="SSF53474">
    <property type="entry name" value="alpha/beta-Hydrolases"/>
    <property type="match status" value="1"/>
</dbReference>
<feature type="signal peptide" evidence="14">
    <location>
        <begin position="1"/>
        <end position="24"/>
    </location>
</feature>
<evidence type="ECO:0000256" key="2">
    <source>
        <dbReference type="ARBA" id="ARBA00011245"/>
    </source>
</evidence>
<keyword evidence="9" id="KW-0865">Zymogen</keyword>
<dbReference type="GO" id="GO:0004177">
    <property type="term" value="F:aminopeptidase activity"/>
    <property type="evidence" value="ECO:0007669"/>
    <property type="project" value="UniProtKB-KW"/>
</dbReference>
<evidence type="ECO:0000256" key="4">
    <source>
        <dbReference type="ARBA" id="ARBA00022670"/>
    </source>
</evidence>
<keyword evidence="6 14" id="KW-0732">Signal</keyword>
<feature type="domain" description="Alpha/beta hydrolase fold-3" evidence="16">
    <location>
        <begin position="504"/>
        <end position="717"/>
    </location>
</feature>
<dbReference type="GO" id="GO:0046872">
    <property type="term" value="F:metal ion binding"/>
    <property type="evidence" value="ECO:0007669"/>
    <property type="project" value="UniProtKB-KW"/>
</dbReference>
<keyword evidence="3" id="KW-0031">Aminopeptidase</keyword>
<dbReference type="Gene3D" id="3.40.630.10">
    <property type="entry name" value="Zn peptidases"/>
    <property type="match status" value="1"/>
</dbReference>
<feature type="chain" id="PRO_5005106038" description="Peptide hydrolase" evidence="14">
    <location>
        <begin position="25"/>
        <end position="746"/>
    </location>
</feature>
<evidence type="ECO:0000256" key="7">
    <source>
        <dbReference type="ARBA" id="ARBA00022801"/>
    </source>
</evidence>
<dbReference type="Proteomes" id="UP000028045">
    <property type="component" value="Unassembled WGS sequence"/>
</dbReference>
<evidence type="ECO:0000313" key="17">
    <source>
        <dbReference type="EMBL" id="KEY71242.1"/>
    </source>
</evidence>
<dbReference type="EC" id="3.4.-.-" evidence="14"/>
<keyword evidence="8 14" id="KW-0862">Zinc</keyword>
<organism evidence="17 18">
    <name type="scientific">Stachybotrys chartarum (strain CBS 109288 / IBT 7711)</name>
    <name type="common">Toxic black mold</name>
    <name type="synonym">Stilbospora chartarum</name>
    <dbReference type="NCBI Taxonomy" id="1280523"/>
    <lineage>
        <taxon>Eukaryota</taxon>
        <taxon>Fungi</taxon>
        <taxon>Dikarya</taxon>
        <taxon>Ascomycota</taxon>
        <taxon>Pezizomycotina</taxon>
        <taxon>Sordariomycetes</taxon>
        <taxon>Hypocreomycetidae</taxon>
        <taxon>Hypocreales</taxon>
        <taxon>Stachybotryaceae</taxon>
        <taxon>Stachybotrys</taxon>
    </lineage>
</organism>
<evidence type="ECO:0000256" key="8">
    <source>
        <dbReference type="ARBA" id="ARBA00022833"/>
    </source>
</evidence>
<evidence type="ECO:0000256" key="1">
    <source>
        <dbReference type="ARBA" id="ARBA00001947"/>
    </source>
</evidence>
<keyword evidence="11" id="KW-0325">Glycoprotein</keyword>
<evidence type="ECO:0000256" key="13">
    <source>
        <dbReference type="ARBA" id="ARBA00043962"/>
    </source>
</evidence>
<gene>
    <name evidence="17" type="ORF">S7711_02349</name>
</gene>
<evidence type="ECO:0000259" key="16">
    <source>
        <dbReference type="Pfam" id="PF07859"/>
    </source>
</evidence>
<dbReference type="InterPro" id="IPR045175">
    <property type="entry name" value="M28_fam"/>
</dbReference>
<proteinExistence type="inferred from homology"/>
<sequence>MMLVPSSSTFLLILGMRLVTPGLAAHDAQRVLNVPSRFDPAMLAAIKAYPDPVDAFISLRPEAADELAEPRLLRVAGEREPRWLTEGDKMRLRRQGKKFTDITDYEQFYAELAETSTAGKAHLPEISHQRYIKPLFSRVSTSRMRDVLAHMTHYYTRYYGSTEGEQSSQWLHDHIAKIVLESPFHTHISLEFFTHPFPQSSIIARFEPKVKNFSAPLTIIGAHQDSMNYLFPLLPAPGADDDCSGTVSILEAFRVLAESGYTPLNGPVEFHWYAAEEGGLLGSQAIAKYKKESGAIIGAMMEFDMTAFVARNVTESIGFIGTEADEDLTKWALSLAEEYISIPASIYRLPSGAGSDYMSYTQLGYPSAFASEGNPLAGGGFPGDFDPYVHTARDTMDVDDETGEFSLDHMARFTELAIAYVVEQAGWDNKWRLAYAVTDMKARVGTEEKLSLDAGLEGKRFQIIDPTKPKFYAGPMVSHVKPTRVGGTWFPDVPDGNCTSKVVVLYLHGGAFVQGSGRESTCGFAANTLLKSGRIDFVYALQYRLSNWLGTCPFPAALQDALTAYLFLLQKLEILPHNIILCGDSAGGNIAISLLRYISEYGVDLGVASPRCAALFSPCVEPFDFDTKAKTQFSTDFLPSSFIRWGTEVYTAGREDAPTDPYINPSGNPFSLPAPVFVNAGTAEVFYTGIKSWAEEMQQHERNQVTFHEEEDALHDTLLVGHILKFEKSAYRAVVAMENFMQGLGS</sequence>
<evidence type="ECO:0000256" key="12">
    <source>
        <dbReference type="ARBA" id="ARBA00043843"/>
    </source>
</evidence>
<keyword evidence="4 14" id="KW-0645">Protease</keyword>
<reference evidence="17 18" key="1">
    <citation type="journal article" date="2014" name="BMC Genomics">
        <title>Comparative genome sequencing reveals chemotype-specific gene clusters in the toxigenic black mold Stachybotrys.</title>
        <authorList>
            <person name="Semeiks J."/>
            <person name="Borek D."/>
            <person name="Otwinowski Z."/>
            <person name="Grishin N.V."/>
        </authorList>
    </citation>
    <scope>NUCLEOTIDE SEQUENCE [LARGE SCALE GENOMIC DNA]</scope>
    <source>
        <strain evidence="18">CBS 109288 / IBT 7711</strain>
    </source>
</reference>
<evidence type="ECO:0000259" key="15">
    <source>
        <dbReference type="Pfam" id="PF04389"/>
    </source>
</evidence>
<dbReference type="InterPro" id="IPR013094">
    <property type="entry name" value="AB_hydrolase_3"/>
</dbReference>
<dbReference type="OrthoDB" id="2214at2759"/>
<dbReference type="SUPFAM" id="SSF53187">
    <property type="entry name" value="Zn-dependent exopeptidases"/>
    <property type="match status" value="1"/>
</dbReference>
<keyword evidence="7 14" id="KW-0378">Hydrolase</keyword>
<evidence type="ECO:0000313" key="18">
    <source>
        <dbReference type="Proteomes" id="UP000028045"/>
    </source>
</evidence>
<name>A0A084B113_STACB</name>
<evidence type="ECO:0000256" key="14">
    <source>
        <dbReference type="RuleBase" id="RU361240"/>
    </source>
</evidence>
<dbReference type="InterPro" id="IPR007484">
    <property type="entry name" value="Peptidase_M28"/>
</dbReference>
<dbReference type="GO" id="GO:0006508">
    <property type="term" value="P:proteolysis"/>
    <property type="evidence" value="ECO:0007669"/>
    <property type="project" value="UniProtKB-KW"/>
</dbReference>
<protein>
    <recommendedName>
        <fullName evidence="14">Peptide hydrolase</fullName>
        <ecNumber evidence="14">3.4.-.-</ecNumber>
    </recommendedName>
</protein>